<dbReference type="EMBL" id="CM047744">
    <property type="protein sequence ID" value="KAJ0028563.1"/>
    <property type="molecule type" value="Genomic_DNA"/>
</dbReference>
<reference evidence="2" key="1">
    <citation type="journal article" date="2023" name="G3 (Bethesda)">
        <title>Genome assembly and association tests identify interacting loci associated with vigor, precocity, and sex in interspecific pistachio rootstocks.</title>
        <authorList>
            <person name="Palmer W."/>
            <person name="Jacygrad E."/>
            <person name="Sagayaradj S."/>
            <person name="Cavanaugh K."/>
            <person name="Han R."/>
            <person name="Bertier L."/>
            <person name="Beede B."/>
            <person name="Kafkas S."/>
            <person name="Golino D."/>
            <person name="Preece J."/>
            <person name="Michelmore R."/>
        </authorList>
    </citation>
    <scope>NUCLEOTIDE SEQUENCE [LARGE SCALE GENOMIC DNA]</scope>
</reference>
<keyword evidence="2" id="KW-1185">Reference proteome</keyword>
<evidence type="ECO:0000313" key="1">
    <source>
        <dbReference type="EMBL" id="KAJ0028563.1"/>
    </source>
</evidence>
<dbReference type="Proteomes" id="UP001163603">
    <property type="component" value="Chromosome 9"/>
</dbReference>
<evidence type="ECO:0000313" key="2">
    <source>
        <dbReference type="Proteomes" id="UP001163603"/>
    </source>
</evidence>
<gene>
    <name evidence="1" type="ORF">Pint_36194</name>
</gene>
<name>A0ACC0Y4W7_9ROSI</name>
<accession>A0ACC0Y4W7</accession>
<comment type="caution">
    <text evidence="1">The sequence shown here is derived from an EMBL/GenBank/DDBJ whole genome shotgun (WGS) entry which is preliminary data.</text>
</comment>
<protein>
    <submittedName>
        <fullName evidence="1">Uncharacterized protein</fullName>
    </submittedName>
</protein>
<organism evidence="1 2">
    <name type="scientific">Pistacia integerrima</name>
    <dbReference type="NCBI Taxonomy" id="434235"/>
    <lineage>
        <taxon>Eukaryota</taxon>
        <taxon>Viridiplantae</taxon>
        <taxon>Streptophyta</taxon>
        <taxon>Embryophyta</taxon>
        <taxon>Tracheophyta</taxon>
        <taxon>Spermatophyta</taxon>
        <taxon>Magnoliopsida</taxon>
        <taxon>eudicotyledons</taxon>
        <taxon>Gunneridae</taxon>
        <taxon>Pentapetalae</taxon>
        <taxon>rosids</taxon>
        <taxon>malvids</taxon>
        <taxon>Sapindales</taxon>
        <taxon>Anacardiaceae</taxon>
        <taxon>Pistacia</taxon>
    </lineage>
</organism>
<sequence>MEVAPLLQAAKALRLNIIGVSFHVGSATTDGGATIDGGAFI</sequence>
<proteinExistence type="predicted"/>